<dbReference type="GO" id="GO:0043565">
    <property type="term" value="F:sequence-specific DNA binding"/>
    <property type="evidence" value="ECO:0007669"/>
    <property type="project" value="InterPro"/>
</dbReference>
<dbReference type="PROSITE" id="PS01124">
    <property type="entry name" value="HTH_ARAC_FAMILY_2"/>
    <property type="match status" value="1"/>
</dbReference>
<evidence type="ECO:0000313" key="6">
    <source>
        <dbReference type="EMBL" id="OEE79414.1"/>
    </source>
</evidence>
<dbReference type="Pfam" id="PF12833">
    <property type="entry name" value="HTH_18"/>
    <property type="match status" value="1"/>
</dbReference>
<dbReference type="PRINTS" id="PR00032">
    <property type="entry name" value="HTHARAC"/>
</dbReference>
<dbReference type="Pfam" id="PF02311">
    <property type="entry name" value="AraC_binding"/>
    <property type="match status" value="1"/>
</dbReference>
<protein>
    <submittedName>
        <fullName evidence="6">AraC family transcriptional regulator</fullName>
    </submittedName>
</protein>
<dbReference type="InterPro" id="IPR037923">
    <property type="entry name" value="HTH-like"/>
</dbReference>
<evidence type="ECO:0000256" key="1">
    <source>
        <dbReference type="ARBA" id="ARBA00023015"/>
    </source>
</evidence>
<dbReference type="InterPro" id="IPR003313">
    <property type="entry name" value="AraC-bd"/>
</dbReference>
<gene>
    <name evidence="6" type="ORF">A130_11320</name>
</gene>
<dbReference type="AlphaFoldDB" id="A0A1E5D726"/>
<dbReference type="PANTHER" id="PTHR46796:SF11">
    <property type="entry name" value="TRANSCRIPTIONAL REGULATOR-RELATED"/>
    <property type="match status" value="1"/>
</dbReference>
<dbReference type="SMART" id="SM00342">
    <property type="entry name" value="HTH_ARAC"/>
    <property type="match status" value="1"/>
</dbReference>
<comment type="caution">
    <text evidence="6">The sequence shown here is derived from an EMBL/GenBank/DDBJ whole genome shotgun (WGS) entry which is preliminary data.</text>
</comment>
<feature type="domain" description="HTH araC/xylS-type" evidence="5">
    <location>
        <begin position="169"/>
        <end position="264"/>
    </location>
</feature>
<accession>A0A1E5D726</accession>
<name>A0A1E5D726_9VIBR</name>
<dbReference type="Gene3D" id="1.10.10.60">
    <property type="entry name" value="Homeodomain-like"/>
    <property type="match status" value="1"/>
</dbReference>
<keyword evidence="3" id="KW-0010">Activator</keyword>
<evidence type="ECO:0000256" key="2">
    <source>
        <dbReference type="ARBA" id="ARBA00023125"/>
    </source>
</evidence>
<dbReference type="Proteomes" id="UP000094165">
    <property type="component" value="Unassembled WGS sequence"/>
</dbReference>
<keyword evidence="2" id="KW-0238">DNA-binding</keyword>
<dbReference type="InterPro" id="IPR018060">
    <property type="entry name" value="HTH_AraC"/>
</dbReference>
<proteinExistence type="predicted"/>
<keyword evidence="1" id="KW-0805">Transcription regulation</keyword>
<dbReference type="InterPro" id="IPR009057">
    <property type="entry name" value="Homeodomain-like_sf"/>
</dbReference>
<organism evidence="6 7">
    <name type="scientific">Vibrio genomosp. F6 str. FF-238</name>
    <dbReference type="NCBI Taxonomy" id="1191298"/>
    <lineage>
        <taxon>Bacteria</taxon>
        <taxon>Pseudomonadati</taxon>
        <taxon>Pseudomonadota</taxon>
        <taxon>Gammaproteobacteria</taxon>
        <taxon>Vibrionales</taxon>
        <taxon>Vibrionaceae</taxon>
        <taxon>Vibrio</taxon>
    </lineage>
</organism>
<keyword evidence="4" id="KW-0804">Transcription</keyword>
<dbReference type="GO" id="GO:0003700">
    <property type="term" value="F:DNA-binding transcription factor activity"/>
    <property type="evidence" value="ECO:0007669"/>
    <property type="project" value="InterPro"/>
</dbReference>
<keyword evidence="7" id="KW-1185">Reference proteome</keyword>
<dbReference type="SUPFAM" id="SSF51215">
    <property type="entry name" value="Regulatory protein AraC"/>
    <property type="match status" value="1"/>
</dbReference>
<dbReference type="RefSeq" id="WP_017051678.1">
    <property type="nucleotide sequence ID" value="NZ_AJYW02000024.1"/>
</dbReference>
<reference evidence="6 7" key="1">
    <citation type="journal article" date="2012" name="Science">
        <title>Ecological populations of bacteria act as socially cohesive units of antibiotic production and resistance.</title>
        <authorList>
            <person name="Cordero O.X."/>
            <person name="Wildschutte H."/>
            <person name="Kirkup B."/>
            <person name="Proehl S."/>
            <person name="Ngo L."/>
            <person name="Hussain F."/>
            <person name="Le Roux F."/>
            <person name="Mincer T."/>
            <person name="Polz M.F."/>
        </authorList>
    </citation>
    <scope>NUCLEOTIDE SEQUENCE [LARGE SCALE GENOMIC DNA]</scope>
    <source>
        <strain evidence="6 7">FF-238</strain>
    </source>
</reference>
<dbReference type="InterPro" id="IPR020449">
    <property type="entry name" value="Tscrpt_reg_AraC-type_HTH"/>
</dbReference>
<dbReference type="EMBL" id="AJYW02000024">
    <property type="protein sequence ID" value="OEE79414.1"/>
    <property type="molecule type" value="Genomic_DNA"/>
</dbReference>
<evidence type="ECO:0000256" key="3">
    <source>
        <dbReference type="ARBA" id="ARBA00023159"/>
    </source>
</evidence>
<sequence length="264" mass="30221">MDNISHYSTADQDIGLIQANYHKFAFQRHYHLDFHIGLITHGQQKFIYKGNHHSVGHGQMVIMPPDELHDGHSLLDSGYQVRVFSIAPHWFSDQQDLTQNGQIVSFSELIISDPVLFSQLSNLHELLIQDNLSQLAKDCLPYDQFSIMLDRYAQIKPSPIIGLGNQTLLTLKDYLMENLDQPIRLESLSQLCQLSPSQFQRHFKCKMGIAPYAWLSRLRMEQSMKLIKSGVCGTDVAQQVGFYDQAHFTKAFKQTYGIPPSEVR</sequence>
<evidence type="ECO:0000256" key="4">
    <source>
        <dbReference type="ARBA" id="ARBA00023163"/>
    </source>
</evidence>
<dbReference type="InterPro" id="IPR050204">
    <property type="entry name" value="AraC_XylS_family_regulators"/>
</dbReference>
<dbReference type="SUPFAM" id="SSF46689">
    <property type="entry name" value="Homeodomain-like"/>
    <property type="match status" value="2"/>
</dbReference>
<evidence type="ECO:0000313" key="7">
    <source>
        <dbReference type="Proteomes" id="UP000094165"/>
    </source>
</evidence>
<evidence type="ECO:0000259" key="5">
    <source>
        <dbReference type="PROSITE" id="PS01124"/>
    </source>
</evidence>
<dbReference type="PANTHER" id="PTHR46796">
    <property type="entry name" value="HTH-TYPE TRANSCRIPTIONAL ACTIVATOR RHAS-RELATED"/>
    <property type="match status" value="1"/>
</dbReference>